<name>A0ACB7ZZW3_9AGAM</name>
<sequence>MRSLSVTFGVFGAATLAVCFLVLPPWPVFNQNPVKWLPVQTQTQGDTREANKTS</sequence>
<evidence type="ECO:0000313" key="1">
    <source>
        <dbReference type="EMBL" id="KAH7906247.1"/>
    </source>
</evidence>
<keyword evidence="2" id="KW-1185">Reference proteome</keyword>
<reference evidence="1" key="1">
    <citation type="journal article" date="2021" name="New Phytol.">
        <title>Evolutionary innovations through gain and loss of genes in the ectomycorrhizal Boletales.</title>
        <authorList>
            <person name="Wu G."/>
            <person name="Miyauchi S."/>
            <person name="Morin E."/>
            <person name="Kuo A."/>
            <person name="Drula E."/>
            <person name="Varga T."/>
            <person name="Kohler A."/>
            <person name="Feng B."/>
            <person name="Cao Y."/>
            <person name="Lipzen A."/>
            <person name="Daum C."/>
            <person name="Hundley H."/>
            <person name="Pangilinan J."/>
            <person name="Johnson J."/>
            <person name="Barry K."/>
            <person name="LaButti K."/>
            <person name="Ng V."/>
            <person name="Ahrendt S."/>
            <person name="Min B."/>
            <person name="Choi I.G."/>
            <person name="Park H."/>
            <person name="Plett J.M."/>
            <person name="Magnuson J."/>
            <person name="Spatafora J.W."/>
            <person name="Nagy L.G."/>
            <person name="Henrissat B."/>
            <person name="Grigoriev I.V."/>
            <person name="Yang Z.L."/>
            <person name="Xu J."/>
            <person name="Martin F.M."/>
        </authorList>
    </citation>
    <scope>NUCLEOTIDE SEQUENCE</scope>
    <source>
        <strain evidence="1">ATCC 28755</strain>
    </source>
</reference>
<evidence type="ECO:0000313" key="2">
    <source>
        <dbReference type="Proteomes" id="UP000790377"/>
    </source>
</evidence>
<protein>
    <submittedName>
        <fullName evidence="1">Uncharacterized protein</fullName>
    </submittedName>
</protein>
<dbReference type="EMBL" id="MU268046">
    <property type="protein sequence ID" value="KAH7906247.1"/>
    <property type="molecule type" value="Genomic_DNA"/>
</dbReference>
<dbReference type="Proteomes" id="UP000790377">
    <property type="component" value="Unassembled WGS sequence"/>
</dbReference>
<gene>
    <name evidence="1" type="ORF">BJ138DRAFT_1163072</name>
</gene>
<proteinExistence type="predicted"/>
<accession>A0ACB7ZZW3</accession>
<comment type="caution">
    <text evidence="1">The sequence shown here is derived from an EMBL/GenBank/DDBJ whole genome shotgun (WGS) entry which is preliminary data.</text>
</comment>
<organism evidence="1 2">
    <name type="scientific">Hygrophoropsis aurantiaca</name>
    <dbReference type="NCBI Taxonomy" id="72124"/>
    <lineage>
        <taxon>Eukaryota</taxon>
        <taxon>Fungi</taxon>
        <taxon>Dikarya</taxon>
        <taxon>Basidiomycota</taxon>
        <taxon>Agaricomycotina</taxon>
        <taxon>Agaricomycetes</taxon>
        <taxon>Agaricomycetidae</taxon>
        <taxon>Boletales</taxon>
        <taxon>Coniophorineae</taxon>
        <taxon>Hygrophoropsidaceae</taxon>
        <taxon>Hygrophoropsis</taxon>
    </lineage>
</organism>